<proteinExistence type="predicted"/>
<organism evidence="3 4">
    <name type="scientific">Lentzea waywayandensis</name>
    <dbReference type="NCBI Taxonomy" id="84724"/>
    <lineage>
        <taxon>Bacteria</taxon>
        <taxon>Bacillati</taxon>
        <taxon>Actinomycetota</taxon>
        <taxon>Actinomycetes</taxon>
        <taxon>Pseudonocardiales</taxon>
        <taxon>Pseudonocardiaceae</taxon>
        <taxon>Lentzea</taxon>
    </lineage>
</organism>
<protein>
    <submittedName>
        <fullName evidence="3">DNA-binding response regulator, NarL/FixJ family, contains REC and HTH domains</fullName>
    </submittedName>
</protein>
<reference evidence="4" key="1">
    <citation type="submission" date="2016-10" db="EMBL/GenBank/DDBJ databases">
        <authorList>
            <person name="Varghese N."/>
            <person name="Submissions S."/>
        </authorList>
    </citation>
    <scope>NUCLEOTIDE SEQUENCE [LARGE SCALE GENOMIC DNA]</scope>
    <source>
        <strain evidence="4">DSM 44232</strain>
    </source>
</reference>
<dbReference type="CDD" id="cd06170">
    <property type="entry name" value="LuxR_C_like"/>
    <property type="match status" value="1"/>
</dbReference>
<evidence type="ECO:0000313" key="4">
    <source>
        <dbReference type="Proteomes" id="UP000198583"/>
    </source>
</evidence>
<dbReference type="SUPFAM" id="SSF46894">
    <property type="entry name" value="C-terminal effector domain of the bipartite response regulators"/>
    <property type="match status" value="1"/>
</dbReference>
<dbReference type="EMBL" id="FOYL01000024">
    <property type="protein sequence ID" value="SFR29929.1"/>
    <property type="molecule type" value="Genomic_DNA"/>
</dbReference>
<dbReference type="Gene3D" id="3.40.50.2300">
    <property type="match status" value="1"/>
</dbReference>
<evidence type="ECO:0000259" key="2">
    <source>
        <dbReference type="PROSITE" id="PS50043"/>
    </source>
</evidence>
<accession>A0A1I6FJ11</accession>
<feature type="domain" description="HTH luxR-type" evidence="2">
    <location>
        <begin position="127"/>
        <end position="192"/>
    </location>
</feature>
<dbReference type="GO" id="GO:0003677">
    <property type="term" value="F:DNA binding"/>
    <property type="evidence" value="ECO:0007669"/>
    <property type="project" value="UniProtKB-KW"/>
</dbReference>
<dbReference type="Proteomes" id="UP000198583">
    <property type="component" value="Unassembled WGS sequence"/>
</dbReference>
<dbReference type="PROSITE" id="PS50043">
    <property type="entry name" value="HTH_LUXR_2"/>
    <property type="match status" value="1"/>
</dbReference>
<sequence length="194" mass="20985">MIRVRLPEADPVVTAGVESWLTSHPDISIATDSPADVFVAVEGLVDGFFFESLGETARRIGAVVVLALDNMPDEALDAAVRAGVVTVLPRKTMDRDRLVNAVITASLELTGDEELWEALDEMRATGHHVPVADLDAWDVQLLNLVADGWDSHEIAKKVSLSPRTVINRVQAVVQKCGARNRFEVVAQAVRAGLV</sequence>
<evidence type="ECO:0000313" key="3">
    <source>
        <dbReference type="EMBL" id="SFR29929.1"/>
    </source>
</evidence>
<dbReference type="Pfam" id="PF00196">
    <property type="entry name" value="GerE"/>
    <property type="match status" value="1"/>
</dbReference>
<dbReference type="PANTHER" id="PTHR43214:SF43">
    <property type="entry name" value="TWO-COMPONENT RESPONSE REGULATOR"/>
    <property type="match status" value="1"/>
</dbReference>
<dbReference type="PROSITE" id="PS00622">
    <property type="entry name" value="HTH_LUXR_1"/>
    <property type="match status" value="1"/>
</dbReference>
<dbReference type="GO" id="GO:0006355">
    <property type="term" value="P:regulation of DNA-templated transcription"/>
    <property type="evidence" value="ECO:0007669"/>
    <property type="project" value="InterPro"/>
</dbReference>
<dbReference type="OrthoDB" id="4309410at2"/>
<dbReference type="InterPro" id="IPR000792">
    <property type="entry name" value="Tscrpt_reg_LuxR_C"/>
</dbReference>
<keyword evidence="4" id="KW-1185">Reference proteome</keyword>
<name>A0A1I6FJ11_9PSEU</name>
<dbReference type="AlphaFoldDB" id="A0A1I6FJ11"/>
<dbReference type="RefSeq" id="WP_093606304.1">
    <property type="nucleotide sequence ID" value="NZ_FOYL01000024.1"/>
</dbReference>
<gene>
    <name evidence="3" type="ORF">SAMN04488564_12422</name>
</gene>
<dbReference type="STRING" id="84724.SAMN04488564_12422"/>
<dbReference type="SMART" id="SM00421">
    <property type="entry name" value="HTH_LUXR"/>
    <property type="match status" value="1"/>
</dbReference>
<evidence type="ECO:0000256" key="1">
    <source>
        <dbReference type="ARBA" id="ARBA00023125"/>
    </source>
</evidence>
<dbReference type="InterPro" id="IPR016032">
    <property type="entry name" value="Sig_transdc_resp-reg_C-effctor"/>
</dbReference>
<keyword evidence="1 3" id="KW-0238">DNA-binding</keyword>
<dbReference type="PANTHER" id="PTHR43214">
    <property type="entry name" value="TWO-COMPONENT RESPONSE REGULATOR"/>
    <property type="match status" value="1"/>
</dbReference>
<dbReference type="InterPro" id="IPR039420">
    <property type="entry name" value="WalR-like"/>
</dbReference>